<protein>
    <submittedName>
        <fullName evidence="2">Uncharacterized protein</fullName>
    </submittedName>
</protein>
<reference evidence="2" key="1">
    <citation type="submission" date="2025-08" db="UniProtKB">
        <authorList>
            <consortium name="Ensembl"/>
        </authorList>
    </citation>
    <scope>IDENTIFICATION</scope>
</reference>
<dbReference type="Ensembl" id="ENSPSMT00000042941.1">
    <property type="protein sequence ID" value="ENSPSMP00000037281.1"/>
    <property type="gene ID" value="ENSPSMG00000025631.1"/>
</dbReference>
<feature type="compositionally biased region" description="Basic and acidic residues" evidence="1">
    <location>
        <begin position="86"/>
        <end position="97"/>
    </location>
</feature>
<evidence type="ECO:0000313" key="2">
    <source>
        <dbReference type="Ensembl" id="ENSPSMP00000037281.1"/>
    </source>
</evidence>
<dbReference type="Proteomes" id="UP000694414">
    <property type="component" value="Unplaced"/>
</dbReference>
<organism evidence="2 3">
    <name type="scientific">Prolemur simus</name>
    <name type="common">Greater bamboo lemur</name>
    <name type="synonym">Hapalemur simus</name>
    <dbReference type="NCBI Taxonomy" id="1328070"/>
    <lineage>
        <taxon>Eukaryota</taxon>
        <taxon>Metazoa</taxon>
        <taxon>Chordata</taxon>
        <taxon>Craniata</taxon>
        <taxon>Vertebrata</taxon>
        <taxon>Euteleostomi</taxon>
        <taxon>Mammalia</taxon>
        <taxon>Eutheria</taxon>
        <taxon>Euarchontoglires</taxon>
        <taxon>Primates</taxon>
        <taxon>Strepsirrhini</taxon>
        <taxon>Lemuriformes</taxon>
        <taxon>Lemuridae</taxon>
        <taxon>Prolemur</taxon>
    </lineage>
</organism>
<dbReference type="GeneTree" id="ENSGT00960000190585"/>
<reference evidence="2" key="2">
    <citation type="submission" date="2025-09" db="UniProtKB">
        <authorList>
            <consortium name="Ensembl"/>
        </authorList>
    </citation>
    <scope>IDENTIFICATION</scope>
</reference>
<name>A0A8C9B152_PROSS</name>
<sequence length="136" mass="14817">PSFPVKGTTISITLAKNLSSSLHTPLIHHLSRPLDSKSPWTSPLRSHPAHTPTRTFSQGQHPPTAFGKPRVRKPPNPSRAPRRRPDRTAAEATETRCSKLMAAMATSGNRKKREGITGAEKANLPIRVKAEGGHLK</sequence>
<accession>A0A8C9B152</accession>
<proteinExistence type="predicted"/>
<evidence type="ECO:0000256" key="1">
    <source>
        <dbReference type="SAM" id="MobiDB-lite"/>
    </source>
</evidence>
<feature type="region of interest" description="Disordered" evidence="1">
    <location>
        <begin position="31"/>
        <end position="136"/>
    </location>
</feature>
<dbReference type="AlphaFoldDB" id="A0A8C9B152"/>
<evidence type="ECO:0000313" key="3">
    <source>
        <dbReference type="Proteomes" id="UP000694414"/>
    </source>
</evidence>
<feature type="compositionally biased region" description="Polar residues" evidence="1">
    <location>
        <begin position="52"/>
        <end position="61"/>
    </location>
</feature>
<keyword evidence="3" id="KW-1185">Reference proteome</keyword>